<evidence type="ECO:0000256" key="2">
    <source>
        <dbReference type="ARBA" id="ARBA00023012"/>
    </source>
</evidence>
<dbReference type="SUPFAM" id="SSF48452">
    <property type="entry name" value="TPR-like"/>
    <property type="match status" value="1"/>
</dbReference>
<dbReference type="InterPro" id="IPR001867">
    <property type="entry name" value="OmpR/PhoB-type_DNA-bd"/>
</dbReference>
<dbReference type="GO" id="GO:0000160">
    <property type="term" value="P:phosphorelay signal transduction system"/>
    <property type="evidence" value="ECO:0007669"/>
    <property type="project" value="UniProtKB-KW"/>
</dbReference>
<evidence type="ECO:0000256" key="3">
    <source>
        <dbReference type="ARBA" id="ARBA00023015"/>
    </source>
</evidence>
<dbReference type="Gene3D" id="1.10.10.10">
    <property type="entry name" value="Winged helix-like DNA-binding domain superfamily/Winged helix DNA-binding domain"/>
    <property type="match status" value="1"/>
</dbReference>
<dbReference type="InterPro" id="IPR051677">
    <property type="entry name" value="AfsR-DnrI-RedD_regulator"/>
</dbReference>
<evidence type="ECO:0000256" key="1">
    <source>
        <dbReference type="ARBA" id="ARBA00005820"/>
    </source>
</evidence>
<dbReference type="SMART" id="SM01043">
    <property type="entry name" value="BTAD"/>
    <property type="match status" value="1"/>
</dbReference>
<dbReference type="InterPro" id="IPR005158">
    <property type="entry name" value="BTAD"/>
</dbReference>
<evidence type="ECO:0000313" key="8">
    <source>
        <dbReference type="EMBL" id="MBR7672227.1"/>
    </source>
</evidence>
<dbReference type="PANTHER" id="PTHR35807:SF1">
    <property type="entry name" value="TRANSCRIPTIONAL REGULATOR REDD"/>
    <property type="match status" value="1"/>
</dbReference>
<accession>A0A8T4IR12</accession>
<evidence type="ECO:0000256" key="6">
    <source>
        <dbReference type="PROSITE-ProRule" id="PRU01091"/>
    </source>
</evidence>
<evidence type="ECO:0000259" key="7">
    <source>
        <dbReference type="PROSITE" id="PS51755"/>
    </source>
</evidence>
<feature type="DNA-binding region" description="OmpR/PhoB-type" evidence="6">
    <location>
        <begin position="1"/>
        <end position="79"/>
    </location>
</feature>
<name>A0A8T4IR12_9ACTN</name>
<dbReference type="GO" id="GO:0006355">
    <property type="term" value="P:regulation of DNA-templated transcription"/>
    <property type="evidence" value="ECO:0007669"/>
    <property type="project" value="InterPro"/>
</dbReference>
<dbReference type="CDD" id="cd15831">
    <property type="entry name" value="BTAD"/>
    <property type="match status" value="1"/>
</dbReference>
<reference evidence="8" key="1">
    <citation type="submission" date="2021-04" db="EMBL/GenBank/DDBJ databases">
        <title>Sequencing of actinobacteria type strains.</title>
        <authorList>
            <person name="Nguyen G.-S."/>
            <person name="Wentzel A."/>
        </authorList>
    </citation>
    <scope>NUCLEOTIDE SEQUENCE</scope>
    <source>
        <strain evidence="8">DSM 42095</strain>
    </source>
</reference>
<keyword evidence="5" id="KW-0804">Transcription</keyword>
<keyword evidence="4 6" id="KW-0238">DNA-binding</keyword>
<keyword evidence="3" id="KW-0805">Transcription regulation</keyword>
<keyword evidence="9" id="KW-1185">Reference proteome</keyword>
<dbReference type="PROSITE" id="PS51755">
    <property type="entry name" value="OMPR_PHOB"/>
    <property type="match status" value="1"/>
</dbReference>
<evidence type="ECO:0000256" key="4">
    <source>
        <dbReference type="ARBA" id="ARBA00023125"/>
    </source>
</evidence>
<proteinExistence type="inferred from homology"/>
<dbReference type="AlphaFoldDB" id="A0A8T4IR12"/>
<protein>
    <submittedName>
        <fullName evidence="8">AfsR/SARP family transcriptional regulator</fullName>
    </submittedName>
</protein>
<dbReference type="InterPro" id="IPR016032">
    <property type="entry name" value="Sig_transdc_resp-reg_C-effctor"/>
</dbReference>
<gene>
    <name evidence="8" type="ORF">KDA82_04120</name>
</gene>
<dbReference type="InterPro" id="IPR011990">
    <property type="entry name" value="TPR-like_helical_dom_sf"/>
</dbReference>
<dbReference type="GO" id="GO:0003677">
    <property type="term" value="F:DNA binding"/>
    <property type="evidence" value="ECO:0007669"/>
    <property type="project" value="UniProtKB-UniRule"/>
</dbReference>
<organism evidence="8 9">
    <name type="scientific">Streptomyces daliensis</name>
    <dbReference type="NCBI Taxonomy" id="299421"/>
    <lineage>
        <taxon>Bacteria</taxon>
        <taxon>Bacillati</taxon>
        <taxon>Actinomycetota</taxon>
        <taxon>Actinomycetes</taxon>
        <taxon>Kitasatosporales</taxon>
        <taxon>Streptomycetaceae</taxon>
        <taxon>Streptomyces</taxon>
    </lineage>
</organism>
<dbReference type="PANTHER" id="PTHR35807">
    <property type="entry name" value="TRANSCRIPTIONAL REGULATOR REDD-RELATED"/>
    <property type="match status" value="1"/>
</dbReference>
<dbReference type="SMART" id="SM00862">
    <property type="entry name" value="Trans_reg_C"/>
    <property type="match status" value="1"/>
</dbReference>
<evidence type="ECO:0000256" key="5">
    <source>
        <dbReference type="ARBA" id="ARBA00023163"/>
    </source>
</evidence>
<dbReference type="InterPro" id="IPR036388">
    <property type="entry name" value="WH-like_DNA-bd_sf"/>
</dbReference>
<dbReference type="Pfam" id="PF00486">
    <property type="entry name" value="Trans_reg_C"/>
    <property type="match status" value="1"/>
</dbReference>
<keyword evidence="2" id="KW-0902">Two-component regulatory system</keyword>
<sequence length="234" mass="26606">MALPRARRFNLLVTLLAADGKRVEYQRLVDEAWPEHPPADSRNALQAQISRLRRDLRSWGFLPQDVSLASCSPGYVLAVDQGIVDFLAFEHQATEVIRSAGAGGDQRSVMRRAARALSLWRGTPMAGWELGMETRILRSQWEELRLSVERKRLECALSIGDFDFAVPELLELCERNPLNETFHRQLSVALFRSGRQAHGLHVHREFGARLMRELGVRPSHEFRSALTDLLRESA</sequence>
<feature type="domain" description="OmpR/PhoB-type" evidence="7">
    <location>
        <begin position="1"/>
        <end position="79"/>
    </location>
</feature>
<dbReference type="SUPFAM" id="SSF46894">
    <property type="entry name" value="C-terminal effector domain of the bipartite response regulators"/>
    <property type="match status" value="1"/>
</dbReference>
<dbReference type="EMBL" id="JAGSMN010000079">
    <property type="protein sequence ID" value="MBR7672227.1"/>
    <property type="molecule type" value="Genomic_DNA"/>
</dbReference>
<evidence type="ECO:0000313" key="9">
    <source>
        <dbReference type="Proteomes" id="UP000675554"/>
    </source>
</evidence>
<comment type="similarity">
    <text evidence="1">Belongs to the AfsR/DnrI/RedD regulatory family.</text>
</comment>
<dbReference type="Proteomes" id="UP000675554">
    <property type="component" value="Unassembled WGS sequence"/>
</dbReference>
<dbReference type="Pfam" id="PF03704">
    <property type="entry name" value="BTAD"/>
    <property type="match status" value="1"/>
</dbReference>
<dbReference type="Gene3D" id="1.25.40.10">
    <property type="entry name" value="Tetratricopeptide repeat domain"/>
    <property type="match status" value="1"/>
</dbReference>
<comment type="caution">
    <text evidence="8">The sequence shown here is derived from an EMBL/GenBank/DDBJ whole genome shotgun (WGS) entry which is preliminary data.</text>
</comment>